<dbReference type="SUPFAM" id="SSF81321">
    <property type="entry name" value="Family A G protein-coupled receptor-like"/>
    <property type="match status" value="1"/>
</dbReference>
<dbReference type="PRINTS" id="PR00237">
    <property type="entry name" value="GPCRRHODOPSN"/>
</dbReference>
<evidence type="ECO:0000256" key="5">
    <source>
        <dbReference type="ARBA" id="ARBA00023136"/>
    </source>
</evidence>
<keyword evidence="3 6" id="KW-0812">Transmembrane</keyword>
<dbReference type="InterPro" id="IPR017452">
    <property type="entry name" value="GPCR_Rhodpsn_7TM"/>
</dbReference>
<keyword evidence="5 6" id="KW-0472">Membrane</keyword>
<evidence type="ECO:0000256" key="2">
    <source>
        <dbReference type="ARBA" id="ARBA00010663"/>
    </source>
</evidence>
<feature type="domain" description="G-protein coupled receptors family 1 profile" evidence="7">
    <location>
        <begin position="62"/>
        <end position="101"/>
    </location>
</feature>
<feature type="transmembrane region" description="Helical" evidence="6">
    <location>
        <begin position="83"/>
        <end position="100"/>
    </location>
</feature>
<name>A0A9P0Q3X9_ACAOB</name>
<dbReference type="OrthoDB" id="6435638at2759"/>
<gene>
    <name evidence="8" type="ORF">ACAOBT_LOCUS31189</name>
</gene>
<evidence type="ECO:0000313" key="9">
    <source>
        <dbReference type="Proteomes" id="UP001152888"/>
    </source>
</evidence>
<evidence type="ECO:0000256" key="6">
    <source>
        <dbReference type="SAM" id="Phobius"/>
    </source>
</evidence>
<keyword evidence="4 6" id="KW-1133">Transmembrane helix</keyword>
<comment type="caution">
    <text evidence="8">The sequence shown here is derived from an EMBL/GenBank/DDBJ whole genome shotgun (WGS) entry which is preliminary data.</text>
</comment>
<dbReference type="AlphaFoldDB" id="A0A9P0Q3X9"/>
<dbReference type="GO" id="GO:0004930">
    <property type="term" value="F:G protein-coupled receptor activity"/>
    <property type="evidence" value="ECO:0007669"/>
    <property type="project" value="InterPro"/>
</dbReference>
<evidence type="ECO:0000313" key="8">
    <source>
        <dbReference type="EMBL" id="CAH2009883.1"/>
    </source>
</evidence>
<evidence type="ECO:0000256" key="3">
    <source>
        <dbReference type="ARBA" id="ARBA00022692"/>
    </source>
</evidence>
<evidence type="ECO:0000256" key="1">
    <source>
        <dbReference type="ARBA" id="ARBA00004370"/>
    </source>
</evidence>
<dbReference type="GO" id="GO:0016020">
    <property type="term" value="C:membrane"/>
    <property type="evidence" value="ECO:0007669"/>
    <property type="project" value="UniProtKB-SubCell"/>
</dbReference>
<dbReference type="EMBL" id="CAKOFQ010007928">
    <property type="protein sequence ID" value="CAH2009883.1"/>
    <property type="molecule type" value="Genomic_DNA"/>
</dbReference>
<proteinExistence type="inferred from homology"/>
<organism evidence="8 9">
    <name type="scientific">Acanthoscelides obtectus</name>
    <name type="common">Bean weevil</name>
    <name type="synonym">Bruchus obtectus</name>
    <dbReference type="NCBI Taxonomy" id="200917"/>
    <lineage>
        <taxon>Eukaryota</taxon>
        <taxon>Metazoa</taxon>
        <taxon>Ecdysozoa</taxon>
        <taxon>Arthropoda</taxon>
        <taxon>Hexapoda</taxon>
        <taxon>Insecta</taxon>
        <taxon>Pterygota</taxon>
        <taxon>Neoptera</taxon>
        <taxon>Endopterygota</taxon>
        <taxon>Coleoptera</taxon>
        <taxon>Polyphaga</taxon>
        <taxon>Cucujiformia</taxon>
        <taxon>Chrysomeloidea</taxon>
        <taxon>Chrysomelidae</taxon>
        <taxon>Bruchinae</taxon>
        <taxon>Bruchini</taxon>
        <taxon>Acanthoscelides</taxon>
    </lineage>
</organism>
<accession>A0A9P0Q3X9</accession>
<protein>
    <recommendedName>
        <fullName evidence="7">G-protein coupled receptors family 1 profile domain-containing protein</fullName>
    </recommendedName>
</protein>
<sequence length="132" mass="15038">MTKHHHIDVAETVQDHRNLLDWSVTNETGGVQHHLPISMRFNDGHRLSIAVYSVLMVFSAVANITVLVLLAKRRKQSPSKINTMLMHLAIADLLVTFLMMPRNSVGIDCPMEGWRHHVPDHDVLQDFRTISL</sequence>
<dbReference type="Proteomes" id="UP001152888">
    <property type="component" value="Unassembled WGS sequence"/>
</dbReference>
<comment type="subcellular location">
    <subcellularLocation>
        <location evidence="1">Membrane</location>
    </subcellularLocation>
</comment>
<dbReference type="Gene3D" id="1.20.1070.10">
    <property type="entry name" value="Rhodopsin 7-helix transmembrane proteins"/>
    <property type="match status" value="1"/>
</dbReference>
<feature type="transmembrane region" description="Helical" evidence="6">
    <location>
        <begin position="49"/>
        <end position="71"/>
    </location>
</feature>
<reference evidence="8" key="1">
    <citation type="submission" date="2022-03" db="EMBL/GenBank/DDBJ databases">
        <authorList>
            <person name="Sayadi A."/>
        </authorList>
    </citation>
    <scope>NUCLEOTIDE SEQUENCE</scope>
</reference>
<dbReference type="InterPro" id="IPR000276">
    <property type="entry name" value="GPCR_Rhodpsn"/>
</dbReference>
<evidence type="ECO:0000259" key="7">
    <source>
        <dbReference type="PROSITE" id="PS50262"/>
    </source>
</evidence>
<evidence type="ECO:0000256" key="4">
    <source>
        <dbReference type="ARBA" id="ARBA00022989"/>
    </source>
</evidence>
<dbReference type="PROSITE" id="PS50262">
    <property type="entry name" value="G_PROTEIN_RECEP_F1_2"/>
    <property type="match status" value="1"/>
</dbReference>
<comment type="similarity">
    <text evidence="2">Belongs to the G-protein coupled receptor 1 family.</text>
</comment>
<keyword evidence="9" id="KW-1185">Reference proteome</keyword>